<evidence type="ECO:0000259" key="1">
    <source>
        <dbReference type="Pfam" id="PF13387"/>
    </source>
</evidence>
<evidence type="ECO:0000313" key="3">
    <source>
        <dbReference type="Proteomes" id="UP000526501"/>
    </source>
</evidence>
<keyword evidence="3" id="KW-1185">Reference proteome</keyword>
<proteinExistence type="predicted"/>
<dbReference type="AlphaFoldDB" id="A0A7X1B904"/>
<protein>
    <submittedName>
        <fullName evidence="2">DUF4105 domain-containing protein</fullName>
    </submittedName>
</protein>
<accession>A0A7X1B904</accession>
<dbReference type="InterPro" id="IPR025178">
    <property type="entry name" value="Lnb_N"/>
</dbReference>
<feature type="domain" description="Lnb N-terminal periplasmic" evidence="1">
    <location>
        <begin position="19"/>
        <end position="164"/>
    </location>
</feature>
<dbReference type="RefSeq" id="WP_185660467.1">
    <property type="nucleotide sequence ID" value="NZ_CAWPOO010000012.1"/>
</dbReference>
<name>A0A7X1B904_9BACT</name>
<organism evidence="2 3">
    <name type="scientific">Pelagicoccus albus</name>
    <dbReference type="NCBI Taxonomy" id="415222"/>
    <lineage>
        <taxon>Bacteria</taxon>
        <taxon>Pseudomonadati</taxon>
        <taxon>Verrucomicrobiota</taxon>
        <taxon>Opitutia</taxon>
        <taxon>Puniceicoccales</taxon>
        <taxon>Pelagicoccaceae</taxon>
        <taxon>Pelagicoccus</taxon>
    </lineage>
</organism>
<dbReference type="Pfam" id="PF13387">
    <property type="entry name" value="Lnb_N"/>
    <property type="match status" value="1"/>
</dbReference>
<gene>
    <name evidence="2" type="ORF">H5P27_11150</name>
</gene>
<evidence type="ECO:0000313" key="2">
    <source>
        <dbReference type="EMBL" id="MBC2606598.1"/>
    </source>
</evidence>
<dbReference type="EMBL" id="JACHVC010000012">
    <property type="protein sequence ID" value="MBC2606598.1"/>
    <property type="molecule type" value="Genomic_DNA"/>
</dbReference>
<comment type="caution">
    <text evidence="2">The sequence shown here is derived from an EMBL/GenBank/DDBJ whole genome shotgun (WGS) entry which is preliminary data.</text>
</comment>
<dbReference type="Proteomes" id="UP000526501">
    <property type="component" value="Unassembled WGS sequence"/>
</dbReference>
<sequence>MRIEDLRDFRWKSEFEFEQNWIKSTYKLNYLNGLEVIVVPLADSELAAHVMLSFTFENSEPLLVSVEARREIGEQYSLTAGATRQFELAYVFGTESDLLALRILHRGDIVYSFPIKADRAFIEALLRELADTANSLVDTPKFYQTLRTNCTTTLFEHTNQVLDETLPWEKGILFPAKLGELLHRRKLVDTELGWSDAKQLFRLDERARVEAKRSGFSEALQKIRTTRIISPSAID</sequence>
<reference evidence="2 3" key="1">
    <citation type="submission" date="2020-07" db="EMBL/GenBank/DDBJ databases">
        <authorList>
            <person name="Feng X."/>
        </authorList>
    </citation>
    <scope>NUCLEOTIDE SEQUENCE [LARGE SCALE GENOMIC DNA]</scope>
    <source>
        <strain evidence="2 3">JCM23202</strain>
    </source>
</reference>